<dbReference type="EMBL" id="CP042807">
    <property type="protein sequence ID" value="QEE26469.1"/>
    <property type="molecule type" value="Genomic_DNA"/>
</dbReference>
<protein>
    <submittedName>
        <fullName evidence="1">DUF3108 domain-containing protein</fullName>
    </submittedName>
</protein>
<dbReference type="KEGG" id="rgl:CS053_14140"/>
<accession>A0A5B9E403</accession>
<reference evidence="1 2" key="1">
    <citation type="submission" date="2019-08" db="EMBL/GenBank/DDBJ databases">
        <title>Complete genome sequence of Rhodanobacter glycinis strain T01E-68 isolated from tomato root.</title>
        <authorList>
            <person name="Weon H.-Y."/>
            <person name="Lee S.A."/>
        </authorList>
    </citation>
    <scope>NUCLEOTIDE SEQUENCE [LARGE SCALE GENOMIC DNA]</scope>
    <source>
        <strain evidence="1 2">T01E-68</strain>
    </source>
</reference>
<dbReference type="Proteomes" id="UP000321807">
    <property type="component" value="Chromosome"/>
</dbReference>
<dbReference type="InterPro" id="IPR021457">
    <property type="entry name" value="DUF3108"/>
</dbReference>
<dbReference type="AlphaFoldDB" id="A0A5B9E403"/>
<evidence type="ECO:0000313" key="1">
    <source>
        <dbReference type="EMBL" id="QEE26469.1"/>
    </source>
</evidence>
<proteinExistence type="predicted"/>
<gene>
    <name evidence="1" type="ORF">CS053_14140</name>
</gene>
<evidence type="ECO:0000313" key="2">
    <source>
        <dbReference type="Proteomes" id="UP000321807"/>
    </source>
</evidence>
<name>A0A5B9E403_9GAMM</name>
<organism evidence="1 2">
    <name type="scientific">Rhodanobacter glycinis</name>
    <dbReference type="NCBI Taxonomy" id="582702"/>
    <lineage>
        <taxon>Bacteria</taxon>
        <taxon>Pseudomonadati</taxon>
        <taxon>Pseudomonadota</taxon>
        <taxon>Gammaproteobacteria</taxon>
        <taxon>Lysobacterales</taxon>
        <taxon>Rhodanobacteraceae</taxon>
        <taxon>Rhodanobacter</taxon>
    </lineage>
</organism>
<dbReference type="Pfam" id="PF11306">
    <property type="entry name" value="DUF3108"/>
    <property type="match status" value="1"/>
</dbReference>
<sequence length="223" mass="24344">MLALATSAAFAATPPQPFTATYQVLREGEAIGQATIQLKAVGNGQYEYSNDVKGTSGLAAMLGASSSETTRFRWTGGVPETLTYDYKMETAIKQKQRHLQADWSTHQVSVTDNGKHFSYATAPGMVDRNTLPLALGLALQDNKRSVTLPVGVKQQIESQQFQVKGKETVKVPAGSFQAERVERTDSDKSFDAWYAPRKYPVPVKLAQSDGGNLTLQLIGYRQP</sequence>